<feature type="domain" description="DUF5672" evidence="1">
    <location>
        <begin position="51"/>
        <end position="231"/>
    </location>
</feature>
<organism evidence="2 3">
    <name type="scientific">Salinimicrobium oceani</name>
    <dbReference type="NCBI Taxonomy" id="2722702"/>
    <lineage>
        <taxon>Bacteria</taxon>
        <taxon>Pseudomonadati</taxon>
        <taxon>Bacteroidota</taxon>
        <taxon>Flavobacteriia</taxon>
        <taxon>Flavobacteriales</taxon>
        <taxon>Flavobacteriaceae</taxon>
        <taxon>Salinimicrobium</taxon>
    </lineage>
</organism>
<dbReference type="RefSeq" id="WP_168136798.1">
    <property type="nucleotide sequence ID" value="NZ_JAAVJR010000001.1"/>
</dbReference>
<dbReference type="Pfam" id="PF18922">
    <property type="entry name" value="DUF5672"/>
    <property type="match status" value="1"/>
</dbReference>
<name>A0ABX1CYC6_9FLAO</name>
<keyword evidence="3" id="KW-1185">Reference proteome</keyword>
<evidence type="ECO:0000313" key="2">
    <source>
        <dbReference type="EMBL" id="NJW51646.1"/>
    </source>
</evidence>
<dbReference type="EMBL" id="JAAVJR010000001">
    <property type="protein sequence ID" value="NJW51646.1"/>
    <property type="molecule type" value="Genomic_DNA"/>
</dbReference>
<protein>
    <recommendedName>
        <fullName evidence="1">DUF5672 domain-containing protein</fullName>
    </recommendedName>
</protein>
<reference evidence="2 3" key="1">
    <citation type="submission" date="2020-03" db="EMBL/GenBank/DDBJ databases">
        <title>Salinimicrobium sp. nov, isolated from SCS.</title>
        <authorList>
            <person name="Cao W.R."/>
        </authorList>
    </citation>
    <scope>NUCLEOTIDE SEQUENCE [LARGE SCALE GENOMIC DNA]</scope>
    <source>
        <strain evidence="3">J15B91</strain>
    </source>
</reference>
<dbReference type="InterPro" id="IPR043729">
    <property type="entry name" value="DUF5672"/>
</dbReference>
<gene>
    <name evidence="2" type="ORF">HC175_01790</name>
</gene>
<evidence type="ECO:0000313" key="3">
    <source>
        <dbReference type="Proteomes" id="UP000703674"/>
    </source>
</evidence>
<proteinExistence type="predicted"/>
<dbReference type="Proteomes" id="UP000703674">
    <property type="component" value="Unassembled WGS sequence"/>
</dbReference>
<sequence>MRIAVVIPFYKADFNAIEERSFNQCVKVLKNYDIIFALPEGLELKKDSDLVKTEVFEKKYFRNIAGYNKLMLSTEFYERFLAYDYILIYQLDSFVFKDELRSWCEKDYDYIGAPWIATRNIVSSLLKPFQSKSIKRREPVFYKVGNGGFSLRKTRSFFNIAKQLSKEIKEQLEEKHGEIYTNEDVFWSIKVPEYFPEFKIPGYIEAVDFAIDRKPKIALKLNAHELPFGCHGIDKPKVKDFWEPIVEKEYQNNL</sequence>
<comment type="caution">
    <text evidence="2">The sequence shown here is derived from an EMBL/GenBank/DDBJ whole genome shotgun (WGS) entry which is preliminary data.</text>
</comment>
<evidence type="ECO:0000259" key="1">
    <source>
        <dbReference type="Pfam" id="PF18922"/>
    </source>
</evidence>
<accession>A0ABX1CYC6</accession>